<protein>
    <submittedName>
        <fullName evidence="1">Uncharacterized protein</fullName>
    </submittedName>
</protein>
<dbReference type="EMBL" id="CACRUS010000033">
    <property type="protein sequence ID" value="VYU76995.1"/>
    <property type="molecule type" value="Genomic_DNA"/>
</dbReference>
<sequence>MSQCSHCELSLKAIRDNYVFMTTTFISVGRLLITHQTQFFHELSGKPASHFEASQGCHNRDTSCASRTMTDVMQLQNLTA</sequence>
<gene>
    <name evidence="1" type="ORF">PALFYP105_01194</name>
</gene>
<organism evidence="1">
    <name type="scientific">Enterobacter agglomerans</name>
    <name type="common">Erwinia herbicola</name>
    <name type="synonym">Pantoea agglomerans</name>
    <dbReference type="NCBI Taxonomy" id="549"/>
    <lineage>
        <taxon>Bacteria</taxon>
        <taxon>Pseudomonadati</taxon>
        <taxon>Pseudomonadota</taxon>
        <taxon>Gammaproteobacteria</taxon>
        <taxon>Enterobacterales</taxon>
        <taxon>Erwiniaceae</taxon>
        <taxon>Pantoea</taxon>
        <taxon>Pantoea agglomerans group</taxon>
    </lineage>
</organism>
<accession>A0A6N3HJH6</accession>
<proteinExistence type="predicted"/>
<name>A0A6N3HJH6_ENTAG</name>
<evidence type="ECO:0000313" key="1">
    <source>
        <dbReference type="EMBL" id="VYU76995.1"/>
    </source>
</evidence>
<reference evidence="1" key="1">
    <citation type="submission" date="2019-11" db="EMBL/GenBank/DDBJ databases">
        <authorList>
            <person name="Feng L."/>
        </authorList>
    </citation>
    <scope>NUCLEOTIDE SEQUENCE</scope>
    <source>
        <strain evidence="1">PagglomeransLFYP105</strain>
    </source>
</reference>
<dbReference type="AlphaFoldDB" id="A0A6N3HJH6"/>